<dbReference type="PANTHER" id="PTHR11051:SF13">
    <property type="entry name" value="GLYCOSYL TRANSFERASE"/>
    <property type="match status" value="1"/>
</dbReference>
<evidence type="ECO:0000256" key="2">
    <source>
        <dbReference type="ARBA" id="ARBA00023295"/>
    </source>
</evidence>
<dbReference type="Gene3D" id="2.70.98.40">
    <property type="entry name" value="Glycoside hydrolase, family 65, N-terminal domain"/>
    <property type="match status" value="1"/>
</dbReference>
<dbReference type="EC" id="2.4.1.64" evidence="8"/>
<sequence>MKPISSDPLDRNRFPVDEWALVENSPSDDAGVTETVFSVGNGYFGIRGNGDEGRDGYQQGTFVNGFHETWPIRHAEEAFGFARVGQTIINAPDAKTIRLYVDDEPFSVNDADILEYSRRLDFRGGFLERDILWRTPAGKRVRVFSRRFASFNDRHLGVIEYEVTVLDDRASLLLSSQIINRQDTVDDYEPASAGLGGPIDPRKAESFDERVLRPRFKDATGSRQVLGYRTTNSKMTIAVGAEHRLESADAWSETTLIDDDIAKQVYRVQATPGQTTRLVKTISYHTSRGVPTRELADRCNRTLDRAAESGVRALFDAQREWLDAYWERTDVTVAGQPEIQQAVRWNLFQLAQASARSDGQGVAAKGVSGSGYGGHYFWDTEIYVLPYLSYTSPNAARNALRFRHGMLDAARERAGELNQRGALFPWRTINGLESSAYYAAGTAQYHIDADIAHALTQYVGITGDTDFLVRAGAEILIETARLWVDLGFWRSNGDRSFHIDGVTGPDEYTAVVDDNLYTNVMARENLRSAVAACRFLAENDPTAYALLADRLDLHESELGNWANAAEAMEIPYDEHLGIHAQDADFLDKELWDLEKTPESKRPLLLHYHPLVIYRFQVLKQADVVLALLLQGQEFTLDQKRRDFEYYDALTTGDSTLSAVVQSVIAAEVGYATLAGEYFLQALFVDLADLHHNASDGVHVASTGGIWTALVYGFAGMRDPGGVINFEPRLPCDWDELTFRLTIRGTRVRVTLTRTEMSFTVEEGTGADVSVCGTPVHVRAGEPVSVALAGQGPVVTEEAPSTSTITGTVREDGSVVTASIPTISSLPWGTE</sequence>
<dbReference type="Gene3D" id="2.60.420.10">
    <property type="entry name" value="Maltose phosphorylase, domain 3"/>
    <property type="match status" value="1"/>
</dbReference>
<keyword evidence="9" id="KW-1185">Reference proteome</keyword>
<gene>
    <name evidence="8" type="ORF">FM119_03260</name>
</gene>
<dbReference type="OrthoDB" id="9816160at2"/>
<dbReference type="InterPro" id="IPR037018">
    <property type="entry name" value="GH65_N"/>
</dbReference>
<dbReference type="Pfam" id="PF03633">
    <property type="entry name" value="Glyco_hydro_65C"/>
    <property type="match status" value="1"/>
</dbReference>
<dbReference type="InterPro" id="IPR005194">
    <property type="entry name" value="Glyco_hydro_65_C"/>
</dbReference>
<dbReference type="SUPFAM" id="SSF48208">
    <property type="entry name" value="Six-hairpin glycosidases"/>
    <property type="match status" value="1"/>
</dbReference>
<feature type="active site" description="Proton donor" evidence="3">
    <location>
        <position position="507"/>
    </location>
</feature>
<keyword evidence="2" id="KW-0326">Glycosidase</keyword>
<dbReference type="InterPro" id="IPR005195">
    <property type="entry name" value="Glyco_hydro_65_M"/>
</dbReference>
<dbReference type="GO" id="GO:0047656">
    <property type="term" value="F:alpha,alpha-trehalose phosphorylase activity"/>
    <property type="evidence" value="ECO:0007669"/>
    <property type="project" value="UniProtKB-EC"/>
</dbReference>
<feature type="domain" description="Glycoside hydrolase family 65 C-terminal" evidence="6">
    <location>
        <begin position="716"/>
        <end position="777"/>
    </location>
</feature>
<comment type="similarity">
    <text evidence="1">Belongs to the glycosyl hydrolase 65 family.</text>
</comment>
<evidence type="ECO:0000313" key="9">
    <source>
        <dbReference type="Proteomes" id="UP000196778"/>
    </source>
</evidence>
<dbReference type="Proteomes" id="UP000196778">
    <property type="component" value="Unassembled WGS sequence"/>
</dbReference>
<protein>
    <submittedName>
        <fullName evidence="8">Maltose phosphorylase / Trehalose phosphorylase</fullName>
        <ecNumber evidence="8">2.4.1.64</ecNumber>
        <ecNumber evidence="8">2.4.1.8</ecNumber>
    </submittedName>
</protein>
<dbReference type="EC" id="2.4.1.8" evidence="8"/>
<evidence type="ECO:0000313" key="8">
    <source>
        <dbReference type="EMBL" id="SJN22599.1"/>
    </source>
</evidence>
<dbReference type="GO" id="GO:0030246">
    <property type="term" value="F:carbohydrate binding"/>
    <property type="evidence" value="ECO:0007669"/>
    <property type="project" value="InterPro"/>
</dbReference>
<evidence type="ECO:0000256" key="1">
    <source>
        <dbReference type="ARBA" id="ARBA00006768"/>
    </source>
</evidence>
<dbReference type="InterPro" id="IPR008928">
    <property type="entry name" value="6-hairpin_glycosidase_sf"/>
</dbReference>
<dbReference type="GO" id="GO:0050082">
    <property type="term" value="F:maltose phosphorylase activity"/>
    <property type="evidence" value="ECO:0007669"/>
    <property type="project" value="UniProtKB-EC"/>
</dbReference>
<dbReference type="SUPFAM" id="SSF74650">
    <property type="entry name" value="Galactose mutarotase-like"/>
    <property type="match status" value="1"/>
</dbReference>
<dbReference type="Gene3D" id="1.50.10.10">
    <property type="match status" value="1"/>
</dbReference>
<feature type="domain" description="Glycoside hydrolase family 65 N-terminal" evidence="7">
    <location>
        <begin position="28"/>
        <end position="288"/>
    </location>
</feature>
<dbReference type="InterPro" id="IPR011013">
    <property type="entry name" value="Gal_mutarotase_sf_dom"/>
</dbReference>
<organism evidence="8 9">
    <name type="scientific">Mycetocola reblochoni REB411</name>
    <dbReference type="NCBI Taxonomy" id="1255698"/>
    <lineage>
        <taxon>Bacteria</taxon>
        <taxon>Bacillati</taxon>
        <taxon>Actinomycetota</taxon>
        <taxon>Actinomycetes</taxon>
        <taxon>Micrococcales</taxon>
        <taxon>Microbacteriaceae</taxon>
        <taxon>Mycetocola</taxon>
    </lineage>
</organism>
<name>A0A1R4ISG3_9MICO</name>
<keyword evidence="8" id="KW-0328">Glycosyltransferase</keyword>
<feature type="binding site" evidence="4">
    <location>
        <begin position="619"/>
        <end position="620"/>
    </location>
    <ligand>
        <name>substrate</name>
    </ligand>
</feature>
<dbReference type="InterPro" id="IPR017045">
    <property type="entry name" value="Malt_Pase/Glycosyl_Hdrlase"/>
</dbReference>
<dbReference type="InterPro" id="IPR012341">
    <property type="entry name" value="6hp_glycosidase-like_sf"/>
</dbReference>
<dbReference type="PIRSF" id="PIRSF036289">
    <property type="entry name" value="Glycosyl_hydrolase_malt_phosph"/>
    <property type="match status" value="1"/>
</dbReference>
<dbReference type="RefSeq" id="WP_087136257.1">
    <property type="nucleotide sequence ID" value="NZ_FUKR01000021.1"/>
</dbReference>
<dbReference type="InterPro" id="IPR005196">
    <property type="entry name" value="Glyco_hydro_65_N"/>
</dbReference>
<evidence type="ECO:0000256" key="3">
    <source>
        <dbReference type="PIRSR" id="PIRSR036289-50"/>
    </source>
</evidence>
<feature type="domain" description="Glycoside hydrolase family 65 central catalytic" evidence="5">
    <location>
        <begin position="344"/>
        <end position="707"/>
    </location>
</feature>
<dbReference type="Pfam" id="PF03636">
    <property type="entry name" value="Glyco_hydro_65N"/>
    <property type="match status" value="1"/>
</dbReference>
<proteinExistence type="inferred from homology"/>
<keyword evidence="8" id="KW-0808">Transferase</keyword>
<dbReference type="AlphaFoldDB" id="A0A1R4ISG3"/>
<evidence type="ECO:0000259" key="6">
    <source>
        <dbReference type="Pfam" id="PF03633"/>
    </source>
</evidence>
<evidence type="ECO:0000259" key="5">
    <source>
        <dbReference type="Pfam" id="PF03632"/>
    </source>
</evidence>
<dbReference type="Pfam" id="PF03632">
    <property type="entry name" value="Glyco_hydro_65m"/>
    <property type="match status" value="1"/>
</dbReference>
<evidence type="ECO:0000259" key="7">
    <source>
        <dbReference type="Pfam" id="PF03636"/>
    </source>
</evidence>
<feature type="binding site" evidence="4">
    <location>
        <begin position="378"/>
        <end position="379"/>
    </location>
    <ligand>
        <name>substrate</name>
    </ligand>
</feature>
<accession>A0A1R4ISG3</accession>
<reference evidence="9" key="1">
    <citation type="submission" date="2017-02" db="EMBL/GenBank/DDBJ databases">
        <authorList>
            <person name="Dridi B."/>
        </authorList>
    </citation>
    <scope>NUCLEOTIDE SEQUENCE [LARGE SCALE GENOMIC DNA]</scope>
    <source>
        <strain evidence="9">EB411</strain>
    </source>
</reference>
<dbReference type="EMBL" id="FUKR01000021">
    <property type="protein sequence ID" value="SJN22599.1"/>
    <property type="molecule type" value="Genomic_DNA"/>
</dbReference>
<dbReference type="GO" id="GO:0005975">
    <property type="term" value="P:carbohydrate metabolic process"/>
    <property type="evidence" value="ECO:0007669"/>
    <property type="project" value="InterPro"/>
</dbReference>
<evidence type="ECO:0000256" key="4">
    <source>
        <dbReference type="PIRSR" id="PIRSR036289-51"/>
    </source>
</evidence>
<keyword evidence="2" id="KW-0378">Hydrolase</keyword>
<dbReference type="PANTHER" id="PTHR11051">
    <property type="entry name" value="GLYCOSYL HYDROLASE-RELATED"/>
    <property type="match status" value="1"/>
</dbReference>
<dbReference type="GO" id="GO:0004553">
    <property type="term" value="F:hydrolase activity, hydrolyzing O-glycosyl compounds"/>
    <property type="evidence" value="ECO:0007669"/>
    <property type="project" value="TreeGrafter"/>
</dbReference>